<dbReference type="EMBL" id="CBTJ020000043">
    <property type="protein sequence ID" value="CDI02997.1"/>
    <property type="molecule type" value="Genomic_DNA"/>
</dbReference>
<evidence type="ECO:0000256" key="7">
    <source>
        <dbReference type="ARBA" id="ARBA00022519"/>
    </source>
</evidence>
<dbReference type="GO" id="GO:0015098">
    <property type="term" value="F:molybdate ion transmembrane transporter activity"/>
    <property type="evidence" value="ECO:0007669"/>
    <property type="project" value="UniProtKB-UniRule"/>
</dbReference>
<evidence type="ECO:0000256" key="11">
    <source>
        <dbReference type="RuleBase" id="RU363032"/>
    </source>
</evidence>
<dbReference type="RefSeq" id="WP_048673533.1">
    <property type="nucleotide sequence ID" value="NZ_CBTJ020000043.1"/>
</dbReference>
<evidence type="ECO:0000256" key="2">
    <source>
        <dbReference type="ARBA" id="ARBA00004429"/>
    </source>
</evidence>
<evidence type="ECO:0000256" key="4">
    <source>
        <dbReference type="ARBA" id="ARBA00022448"/>
    </source>
</evidence>
<protein>
    <recommendedName>
        <fullName evidence="12">Molybdenum transport system permease</fullName>
    </recommendedName>
</protein>
<dbReference type="Pfam" id="PF00528">
    <property type="entry name" value="BPD_transp_1"/>
    <property type="match status" value="1"/>
</dbReference>
<keyword evidence="6 12" id="KW-0500">Molybdenum</keyword>
<reference evidence="14" key="1">
    <citation type="submission" date="2013-07" db="EMBL/GenBank/DDBJ databases">
        <authorList>
            <person name="McIlroy S."/>
        </authorList>
    </citation>
    <scope>NUCLEOTIDE SEQUENCE [LARGE SCALE GENOMIC DNA]</scope>
    <source>
        <strain evidence="14">Run_A_D11</strain>
    </source>
</reference>
<dbReference type="InterPro" id="IPR000515">
    <property type="entry name" value="MetI-like"/>
</dbReference>
<proteinExistence type="inferred from homology"/>
<evidence type="ECO:0000256" key="9">
    <source>
        <dbReference type="ARBA" id="ARBA00022989"/>
    </source>
</evidence>
<dbReference type="Gene3D" id="1.10.3720.10">
    <property type="entry name" value="MetI-like"/>
    <property type="match status" value="1"/>
</dbReference>
<evidence type="ECO:0000256" key="5">
    <source>
        <dbReference type="ARBA" id="ARBA00022475"/>
    </source>
</evidence>
<evidence type="ECO:0000256" key="12">
    <source>
        <dbReference type="RuleBase" id="RU365097"/>
    </source>
</evidence>
<accession>W6M5I5</accession>
<comment type="caution">
    <text evidence="14">The sequence shown here is derived from an EMBL/GenBank/DDBJ whole genome shotgun (WGS) entry which is preliminary data.</text>
</comment>
<evidence type="ECO:0000256" key="8">
    <source>
        <dbReference type="ARBA" id="ARBA00022692"/>
    </source>
</evidence>
<keyword evidence="4 11" id="KW-0813">Transport</keyword>
<evidence type="ECO:0000313" key="15">
    <source>
        <dbReference type="Proteomes" id="UP000035760"/>
    </source>
</evidence>
<keyword evidence="10 11" id="KW-0472">Membrane</keyword>
<dbReference type="SUPFAM" id="SSF161098">
    <property type="entry name" value="MetI-like"/>
    <property type="match status" value="1"/>
</dbReference>
<comment type="subcellular location">
    <subcellularLocation>
        <location evidence="2 12">Cell inner membrane</location>
        <topology evidence="2 12">Multi-pass membrane protein</topology>
    </subcellularLocation>
    <subcellularLocation>
        <location evidence="11">Cell membrane</location>
        <topology evidence="11">Multi-pass membrane protein</topology>
    </subcellularLocation>
</comment>
<dbReference type="InterPro" id="IPR035906">
    <property type="entry name" value="MetI-like_sf"/>
</dbReference>
<feature type="transmembrane region" description="Helical" evidence="11">
    <location>
        <begin position="53"/>
        <end position="74"/>
    </location>
</feature>
<keyword evidence="8 11" id="KW-0812">Transmembrane</keyword>
<dbReference type="NCBIfam" id="NF006939">
    <property type="entry name" value="PRK09421.1"/>
    <property type="match status" value="1"/>
</dbReference>
<evidence type="ECO:0000313" key="14">
    <source>
        <dbReference type="EMBL" id="CDI02997.1"/>
    </source>
</evidence>
<evidence type="ECO:0000259" key="13">
    <source>
        <dbReference type="PROSITE" id="PS50928"/>
    </source>
</evidence>
<dbReference type="InterPro" id="IPR011867">
    <property type="entry name" value="ModB_ABC"/>
</dbReference>
<dbReference type="PANTHER" id="PTHR30183:SF3">
    <property type="entry name" value="MOLYBDENUM TRANSPORT SYSTEM PERMEASE PROTEIN MODB"/>
    <property type="match status" value="1"/>
</dbReference>
<feature type="domain" description="ABC transmembrane type-1" evidence="13">
    <location>
        <begin position="15"/>
        <end position="218"/>
    </location>
</feature>
<feature type="transmembrane region" description="Helical" evidence="11">
    <location>
        <begin position="21"/>
        <end position="41"/>
    </location>
</feature>
<keyword evidence="5" id="KW-1003">Cell membrane</keyword>
<feature type="transmembrane region" description="Helical" evidence="11">
    <location>
        <begin position="94"/>
        <end position="119"/>
    </location>
</feature>
<keyword evidence="7 12" id="KW-0997">Cell inner membrane</keyword>
<dbReference type="CDD" id="cd06261">
    <property type="entry name" value="TM_PBP2"/>
    <property type="match status" value="1"/>
</dbReference>
<dbReference type="STRING" id="1400863.BN873_360091"/>
<sequence length="236" mass="25471">MWAWLPPTPDELTALYLSVKIGLWCTALIAIPGLVTGWLLARWQFPGKALVDGLVHLPLVLPPVVPGYLLLLLLGRQGPIGRWLFESWGVSLAFSWQGAVVASALMAFPLMVRAVRLAVRLVEPRLEEAARTLGAGPLRVWLTVTVPLSLPGILTGLLLAFARSLGEFGATVTFVGNVAGETRTLPLAIYTYTQIPGGDRSALRLVVLSILLALAALWASEWAARRTERLLGTPKA</sequence>
<comment type="function">
    <text evidence="1 12">Part of the binding-protein-dependent transport system for molybdenum; probably responsible for the translocation of the substrate across the membrane.</text>
</comment>
<feature type="transmembrane region" description="Helical" evidence="11">
    <location>
        <begin position="201"/>
        <end position="219"/>
    </location>
</feature>
<comment type="similarity">
    <text evidence="3 12">Belongs to the binding-protein-dependent transport system permease family. CysTW subfamily.</text>
</comment>
<dbReference type="NCBIfam" id="TIGR02141">
    <property type="entry name" value="modB_ABC"/>
    <property type="match status" value="1"/>
</dbReference>
<dbReference type="FunFam" id="1.10.3720.10:FF:000018">
    <property type="entry name" value="Molybdenum transport system permease"/>
    <property type="match status" value="1"/>
</dbReference>
<gene>
    <name evidence="14" type="primary">modB</name>
    <name evidence="14" type="ORF">BN873_360091</name>
</gene>
<evidence type="ECO:0000256" key="1">
    <source>
        <dbReference type="ARBA" id="ARBA00002949"/>
    </source>
</evidence>
<evidence type="ECO:0000256" key="6">
    <source>
        <dbReference type="ARBA" id="ARBA00022505"/>
    </source>
</evidence>
<dbReference type="AlphaFoldDB" id="W6M5I5"/>
<dbReference type="Proteomes" id="UP000035760">
    <property type="component" value="Unassembled WGS sequence"/>
</dbReference>
<dbReference type="PANTHER" id="PTHR30183">
    <property type="entry name" value="MOLYBDENUM TRANSPORT SYSTEM PERMEASE PROTEIN MODB"/>
    <property type="match status" value="1"/>
</dbReference>
<evidence type="ECO:0000256" key="3">
    <source>
        <dbReference type="ARBA" id="ARBA00007069"/>
    </source>
</evidence>
<dbReference type="GO" id="GO:0005886">
    <property type="term" value="C:plasma membrane"/>
    <property type="evidence" value="ECO:0007669"/>
    <property type="project" value="UniProtKB-SubCell"/>
</dbReference>
<keyword evidence="15" id="KW-1185">Reference proteome</keyword>
<evidence type="ECO:0000256" key="10">
    <source>
        <dbReference type="ARBA" id="ARBA00023136"/>
    </source>
</evidence>
<organism evidence="14 15">
    <name type="scientific">Candidatus Competibacter denitrificans Run_A_D11</name>
    <dbReference type="NCBI Taxonomy" id="1400863"/>
    <lineage>
        <taxon>Bacteria</taxon>
        <taxon>Pseudomonadati</taxon>
        <taxon>Pseudomonadota</taxon>
        <taxon>Gammaproteobacteria</taxon>
        <taxon>Candidatus Competibacteraceae</taxon>
        <taxon>Candidatus Competibacter</taxon>
    </lineage>
</organism>
<name>W6M5I5_9GAMM</name>
<keyword evidence="9 11" id="KW-1133">Transmembrane helix</keyword>
<dbReference type="PROSITE" id="PS50928">
    <property type="entry name" value="ABC_TM1"/>
    <property type="match status" value="1"/>
</dbReference>
<reference evidence="14" key="2">
    <citation type="submission" date="2014-03" db="EMBL/GenBank/DDBJ databases">
        <title>Candidatus Competibacter-lineage genomes retrieved from metagenomes reveal functional metabolic diversity.</title>
        <authorList>
            <person name="McIlroy S.J."/>
            <person name="Albertsen M."/>
            <person name="Andresen E.K."/>
            <person name="Saunders A.M."/>
            <person name="Kristiansen R."/>
            <person name="Stokholm-Bjerregaard M."/>
            <person name="Nielsen K.L."/>
            <person name="Nielsen P.H."/>
        </authorList>
    </citation>
    <scope>NUCLEOTIDE SEQUENCE</scope>
    <source>
        <strain evidence="14">Run_A_D11</strain>
    </source>
</reference>
<feature type="transmembrane region" description="Helical" evidence="11">
    <location>
        <begin position="140"/>
        <end position="162"/>
    </location>
</feature>